<feature type="repeat" description="PPR" evidence="2">
    <location>
        <begin position="278"/>
        <end position="312"/>
    </location>
</feature>
<dbReference type="Pfam" id="PF13041">
    <property type="entry name" value="PPR_2"/>
    <property type="match status" value="1"/>
</dbReference>
<dbReference type="GO" id="GO:0003723">
    <property type="term" value="F:RNA binding"/>
    <property type="evidence" value="ECO:0007669"/>
    <property type="project" value="InterPro"/>
</dbReference>
<dbReference type="Pfam" id="PF20431">
    <property type="entry name" value="E_motif"/>
    <property type="match status" value="1"/>
</dbReference>
<evidence type="ECO:0000313" key="3">
    <source>
        <dbReference type="EMBL" id="WOL15351.1"/>
    </source>
</evidence>
<dbReference type="InterPro" id="IPR002885">
    <property type="entry name" value="PPR_rpt"/>
</dbReference>
<sequence>MSLSEKLSCYLKCRKSIDPRAVHGLSFKLGCLRSASFCNSLLQAYSSLSMSADARKLFDEILQPNVTTWSAMISCYTRIGDLVRAVSLIKESLLGTIGGYGSEGIFFPHVSHLGSVIAGCARARDLKVGLQMHCAAIKVGVEHDTFIVSTLIDMYGKCGKNNESLRIFNQTPNGDAVTWTSIITCLANSGESKLREAALEVFKDMIGNGIWPVSMTFASLVKIFDEPKKCYQAKQAHGCMVKLGINIDDVLGSALITMYGRCGSLDEAIRLSARVNMDVVSWTSLLVAYTKNGYNVHAISVFSKIIENEVAVDSFMIASAIGACSSMAELRTGEEIYCYALRHGFLSDVSVCNALITFYGRCSQTKKAKRVFQMMRNKDIISWTALLTCYGQNGCGEEAIHLFQEMLHNGISLPMYCISGAIRACSVIASLSIGERIHCWTVKTGTDNDLSVGNSLITMYAKCGHVELALRVFGYMTNRDIVSWNAMITGFSQHGHEREALELFKQMQKEGIQPDDYTFIGVLVSCSGLGLVSQGCQYFRVISEEYGLEPKLEHYACLVHLFGRAGKLYDALEFINTMPYEPDQLIWEALLASCKNHGDVELVKYAAKKIMQMRPEDPSPYIALSTMYASMSMWDRKAFVQAMMRDAGLQKDPGISWIEAQDSSDDTIYALQLEGT</sequence>
<dbReference type="PANTHER" id="PTHR47926">
    <property type="entry name" value="PENTATRICOPEPTIDE REPEAT-CONTAINING PROTEIN"/>
    <property type="match status" value="1"/>
</dbReference>
<feature type="repeat" description="PPR" evidence="2">
    <location>
        <begin position="175"/>
        <end position="212"/>
    </location>
</feature>
<dbReference type="Gene3D" id="1.25.40.10">
    <property type="entry name" value="Tetratricopeptide repeat domain"/>
    <property type="match status" value="6"/>
</dbReference>
<reference evidence="3 4" key="1">
    <citation type="submission" date="2023-10" db="EMBL/GenBank/DDBJ databases">
        <title>Chromosome-scale genome assembly provides insights into flower coloration mechanisms of Canna indica.</title>
        <authorList>
            <person name="Li C."/>
        </authorList>
    </citation>
    <scope>NUCLEOTIDE SEQUENCE [LARGE SCALE GENOMIC DNA]</scope>
    <source>
        <tissue evidence="3">Flower</tissue>
    </source>
</reference>
<feature type="repeat" description="PPR" evidence="2">
    <location>
        <begin position="379"/>
        <end position="413"/>
    </location>
</feature>
<dbReference type="EMBL" id="CP136896">
    <property type="protein sequence ID" value="WOL15351.1"/>
    <property type="molecule type" value="Genomic_DNA"/>
</dbReference>
<accession>A0AAQ3QJT5</accession>
<evidence type="ECO:0000313" key="4">
    <source>
        <dbReference type="Proteomes" id="UP001327560"/>
    </source>
</evidence>
<dbReference type="Pfam" id="PF01535">
    <property type="entry name" value="PPR"/>
    <property type="match status" value="7"/>
</dbReference>
<evidence type="ECO:0000256" key="2">
    <source>
        <dbReference type="PROSITE-ProRule" id="PRU00708"/>
    </source>
</evidence>
<dbReference type="FunFam" id="1.25.40.10:FF:000073">
    <property type="entry name" value="Pentatricopeptide repeat-containing protein chloroplastic"/>
    <property type="match status" value="1"/>
</dbReference>
<dbReference type="PROSITE" id="PS51375">
    <property type="entry name" value="PPR"/>
    <property type="match status" value="5"/>
</dbReference>
<proteinExistence type="predicted"/>
<name>A0AAQ3QJT5_9LILI</name>
<keyword evidence="4" id="KW-1185">Reference proteome</keyword>
<dbReference type="PANTHER" id="PTHR47926:SF443">
    <property type="entry name" value="PENTATRICOPEPTIDE REPEAT-CONTAINING PROTEIN"/>
    <property type="match status" value="1"/>
</dbReference>
<dbReference type="Pfam" id="PF13812">
    <property type="entry name" value="PPR_3"/>
    <property type="match status" value="1"/>
</dbReference>
<dbReference type="NCBIfam" id="TIGR00756">
    <property type="entry name" value="PPR"/>
    <property type="match status" value="4"/>
</dbReference>
<dbReference type="InterPro" id="IPR046848">
    <property type="entry name" value="E_motif"/>
</dbReference>
<feature type="repeat" description="PPR" evidence="2">
    <location>
        <begin position="348"/>
        <end position="378"/>
    </location>
</feature>
<dbReference type="InterPro" id="IPR046960">
    <property type="entry name" value="PPR_At4g14850-like_plant"/>
</dbReference>
<evidence type="ECO:0000256" key="1">
    <source>
        <dbReference type="ARBA" id="ARBA00022737"/>
    </source>
</evidence>
<feature type="repeat" description="PPR" evidence="2">
    <location>
        <begin position="480"/>
        <end position="514"/>
    </location>
</feature>
<keyword evidence="1" id="KW-0677">Repeat</keyword>
<dbReference type="AlphaFoldDB" id="A0AAQ3QJT5"/>
<dbReference type="FunFam" id="1.25.40.10:FF:001093">
    <property type="entry name" value="Pentatricopeptide repeat-containing protein At2g34400"/>
    <property type="match status" value="1"/>
</dbReference>
<organism evidence="3 4">
    <name type="scientific">Canna indica</name>
    <name type="common">Indian-shot</name>
    <dbReference type="NCBI Taxonomy" id="4628"/>
    <lineage>
        <taxon>Eukaryota</taxon>
        <taxon>Viridiplantae</taxon>
        <taxon>Streptophyta</taxon>
        <taxon>Embryophyta</taxon>
        <taxon>Tracheophyta</taxon>
        <taxon>Spermatophyta</taxon>
        <taxon>Magnoliopsida</taxon>
        <taxon>Liliopsida</taxon>
        <taxon>Zingiberales</taxon>
        <taxon>Cannaceae</taxon>
        <taxon>Canna</taxon>
    </lineage>
</organism>
<evidence type="ECO:0008006" key="5">
    <source>
        <dbReference type="Google" id="ProtNLM"/>
    </source>
</evidence>
<dbReference type="InterPro" id="IPR011990">
    <property type="entry name" value="TPR-like_helical_dom_sf"/>
</dbReference>
<dbReference type="GO" id="GO:0009451">
    <property type="term" value="P:RNA modification"/>
    <property type="evidence" value="ECO:0007669"/>
    <property type="project" value="InterPro"/>
</dbReference>
<dbReference type="Proteomes" id="UP001327560">
    <property type="component" value="Chromosome 7"/>
</dbReference>
<protein>
    <recommendedName>
        <fullName evidence="5">Pentatricopeptide repeat-containing protein</fullName>
    </recommendedName>
</protein>
<gene>
    <name evidence="3" type="ORF">Cni_G24132</name>
</gene>